<sequence length="342" mass="39118">MGEKLTIRSATVDKNGDYVALEQMQEYVNTVNGERKLRYLANHRRDLPPVGYISNAEIRQIENIYHALAEPVVFINREQVSWDQSLLMEDAGIPLSFIRRDHGSSVHIRIAMDKNNFGSFESFEHTGEHLIKIFDQELKLEGSMRKSYLPDPQMVITLAGYYTILYPILKPFLTKMGEKIAEDIAEDAYQLAKTGSKKLIASIADSVRLARKNMIPKNKVLLTIFEIPGSPYIELQVKSDDPKRIAKAISDKQLFKMHKKVIDLQSKIEISEICFLFNVKDKWEFTYLLTKQGQVIGTKTVFKKRDNLLRRINLSPTRALSLGADAVQYERSPNNSRPNPAD</sequence>
<dbReference type="Proteomes" id="UP000293347">
    <property type="component" value="Unassembled WGS sequence"/>
</dbReference>
<dbReference type="OrthoDB" id="1253311at2"/>
<protein>
    <submittedName>
        <fullName evidence="1">Uncharacterized protein</fullName>
    </submittedName>
</protein>
<proteinExistence type="predicted"/>
<accession>A0A4R0NQC0</accession>
<name>A0A4R0NQC0_9SPHI</name>
<dbReference type="RefSeq" id="WP_131593621.1">
    <property type="nucleotide sequence ID" value="NZ_SJSL01000001.1"/>
</dbReference>
<organism evidence="1 2">
    <name type="scientific">Pedobacter psychroterrae</name>
    <dbReference type="NCBI Taxonomy" id="2530453"/>
    <lineage>
        <taxon>Bacteria</taxon>
        <taxon>Pseudomonadati</taxon>
        <taxon>Bacteroidota</taxon>
        <taxon>Sphingobacteriia</taxon>
        <taxon>Sphingobacteriales</taxon>
        <taxon>Sphingobacteriaceae</taxon>
        <taxon>Pedobacter</taxon>
    </lineage>
</organism>
<evidence type="ECO:0000313" key="1">
    <source>
        <dbReference type="EMBL" id="TCD03221.1"/>
    </source>
</evidence>
<gene>
    <name evidence="1" type="ORF">EZ437_04405</name>
</gene>
<evidence type="ECO:0000313" key="2">
    <source>
        <dbReference type="Proteomes" id="UP000293347"/>
    </source>
</evidence>
<comment type="caution">
    <text evidence="1">The sequence shown here is derived from an EMBL/GenBank/DDBJ whole genome shotgun (WGS) entry which is preliminary data.</text>
</comment>
<dbReference type="AlphaFoldDB" id="A0A4R0NQC0"/>
<reference evidence="1 2" key="1">
    <citation type="submission" date="2019-02" db="EMBL/GenBank/DDBJ databases">
        <title>Pedobacter sp. RP-1-14 sp. nov., isolated from Arctic soil.</title>
        <authorList>
            <person name="Dahal R.H."/>
        </authorList>
    </citation>
    <scope>NUCLEOTIDE SEQUENCE [LARGE SCALE GENOMIC DNA]</scope>
    <source>
        <strain evidence="1 2">RP-1-14</strain>
    </source>
</reference>
<dbReference type="EMBL" id="SJSL01000001">
    <property type="protein sequence ID" value="TCD03221.1"/>
    <property type="molecule type" value="Genomic_DNA"/>
</dbReference>
<keyword evidence="2" id="KW-1185">Reference proteome</keyword>